<evidence type="ECO:0000313" key="1">
    <source>
        <dbReference type="EMBL" id="MFC5865016.1"/>
    </source>
</evidence>
<organism evidence="1 2">
    <name type="scientific">Acidicapsa dinghuensis</name>
    <dbReference type="NCBI Taxonomy" id="2218256"/>
    <lineage>
        <taxon>Bacteria</taxon>
        <taxon>Pseudomonadati</taxon>
        <taxon>Acidobacteriota</taxon>
        <taxon>Terriglobia</taxon>
        <taxon>Terriglobales</taxon>
        <taxon>Acidobacteriaceae</taxon>
        <taxon>Acidicapsa</taxon>
    </lineage>
</organism>
<keyword evidence="2" id="KW-1185">Reference proteome</keyword>
<sequence>MEDHRYERQVRSAEGKHVTRYTAIDPADEAISCTCGKPECTRARLRPFRQHIAGLHELLSRLMSEEMAVSESSGWFGVLYGLRMAASIEDVIADTGYVEDPLVFEFCEPTIDYENAQSEMASKYVAGATIFNFLWLAYESAVALAAPNELVGLLKGERLGERGRRLFEARPDLSDRFAGLKDLVRLAVYECRQGELLDKRLDRLKTRFSGHNFITAAEICREFRNFLFHGEDQVPDHEDWGSQIVSRCRLYRFYTVSRLLLYLIQAIAWIELGEANDLIEPLRGHRAIPLRTALEELQFSTSKSLRVAIDMA</sequence>
<accession>A0ABW1EL45</accession>
<gene>
    <name evidence="1" type="ORF">ACFPT7_22095</name>
</gene>
<evidence type="ECO:0000313" key="2">
    <source>
        <dbReference type="Proteomes" id="UP001596091"/>
    </source>
</evidence>
<evidence type="ECO:0008006" key="3">
    <source>
        <dbReference type="Google" id="ProtNLM"/>
    </source>
</evidence>
<dbReference type="RefSeq" id="WP_263332128.1">
    <property type="nucleotide sequence ID" value="NZ_JAGSYH010000001.1"/>
</dbReference>
<reference evidence="2" key="1">
    <citation type="journal article" date="2019" name="Int. J. Syst. Evol. Microbiol.">
        <title>The Global Catalogue of Microorganisms (GCM) 10K type strain sequencing project: providing services to taxonomists for standard genome sequencing and annotation.</title>
        <authorList>
            <consortium name="The Broad Institute Genomics Platform"/>
            <consortium name="The Broad Institute Genome Sequencing Center for Infectious Disease"/>
            <person name="Wu L."/>
            <person name="Ma J."/>
        </authorList>
    </citation>
    <scope>NUCLEOTIDE SEQUENCE [LARGE SCALE GENOMIC DNA]</scope>
    <source>
        <strain evidence="2">JCM 4087</strain>
    </source>
</reference>
<protein>
    <recommendedName>
        <fullName evidence="3">ApeA N-terminal domain-containing protein</fullName>
    </recommendedName>
</protein>
<proteinExistence type="predicted"/>
<dbReference type="Proteomes" id="UP001596091">
    <property type="component" value="Unassembled WGS sequence"/>
</dbReference>
<name>A0ABW1EL45_9BACT</name>
<dbReference type="EMBL" id="JBHSPH010000010">
    <property type="protein sequence ID" value="MFC5865016.1"/>
    <property type="molecule type" value="Genomic_DNA"/>
</dbReference>
<comment type="caution">
    <text evidence="1">The sequence shown here is derived from an EMBL/GenBank/DDBJ whole genome shotgun (WGS) entry which is preliminary data.</text>
</comment>